<dbReference type="InterPro" id="IPR002885">
    <property type="entry name" value="PPR_rpt"/>
</dbReference>
<dbReference type="GO" id="GO:0006508">
    <property type="term" value="P:proteolysis"/>
    <property type="evidence" value="ECO:0007669"/>
    <property type="project" value="UniProtKB-KW"/>
</dbReference>
<feature type="domain" description="Tyrosine specific protein phosphatases" evidence="9">
    <location>
        <begin position="30"/>
        <end position="90"/>
    </location>
</feature>
<organism evidence="12 13">
    <name type="scientific">Effrenium voratum</name>
    <dbReference type="NCBI Taxonomy" id="2562239"/>
    <lineage>
        <taxon>Eukaryota</taxon>
        <taxon>Sar</taxon>
        <taxon>Alveolata</taxon>
        <taxon>Dinophyceae</taxon>
        <taxon>Suessiales</taxon>
        <taxon>Symbiodiniaceae</taxon>
        <taxon>Effrenium</taxon>
    </lineage>
</organism>
<dbReference type="SMART" id="SM00054">
    <property type="entry name" value="EFh"/>
    <property type="match status" value="2"/>
</dbReference>
<feature type="active site" evidence="5 6">
    <location>
        <position position="1360"/>
    </location>
</feature>
<dbReference type="PROSITE" id="PS50222">
    <property type="entry name" value="EF_HAND_2"/>
    <property type="match status" value="2"/>
</dbReference>
<dbReference type="SMART" id="SM00230">
    <property type="entry name" value="CysPc"/>
    <property type="match status" value="1"/>
</dbReference>
<dbReference type="SUPFAM" id="SSF47473">
    <property type="entry name" value="EF-hand"/>
    <property type="match status" value="1"/>
</dbReference>
<evidence type="ECO:0000256" key="2">
    <source>
        <dbReference type="ARBA" id="ARBA00022737"/>
    </source>
</evidence>
<feature type="domain" description="EF-hand" evidence="11">
    <location>
        <begin position="1140"/>
        <end position="1175"/>
    </location>
</feature>
<dbReference type="PROSITE" id="PS51375">
    <property type="entry name" value="PPR"/>
    <property type="match status" value="5"/>
</dbReference>
<dbReference type="GO" id="GO:0009982">
    <property type="term" value="F:pseudouridine synthase activity"/>
    <property type="evidence" value="ECO:0007669"/>
    <property type="project" value="InterPro"/>
</dbReference>
<evidence type="ECO:0000256" key="6">
    <source>
        <dbReference type="PROSITE-ProRule" id="PRU00239"/>
    </source>
</evidence>
<feature type="repeat" description="PPR" evidence="7">
    <location>
        <begin position="400"/>
        <end position="434"/>
    </location>
</feature>
<feature type="domain" description="EF-hand" evidence="11">
    <location>
        <begin position="1179"/>
        <end position="1210"/>
    </location>
</feature>
<gene>
    <name evidence="12" type="ORF">EVOR1521_LOCUS27873</name>
</gene>
<protein>
    <recommendedName>
        <fullName evidence="14">Pentatricopeptide repeat-containing protein, chloroplastic</fullName>
    </recommendedName>
</protein>
<keyword evidence="2" id="KW-0677">Repeat</keyword>
<dbReference type="Gene3D" id="1.25.40.10">
    <property type="entry name" value="Tetratricopeptide repeat domain"/>
    <property type="match status" value="4"/>
</dbReference>
<keyword evidence="3 6" id="KW-0378">Hydrolase</keyword>
<dbReference type="PROSITE" id="PS00018">
    <property type="entry name" value="EF_HAND_1"/>
    <property type="match status" value="2"/>
</dbReference>
<dbReference type="InterPro" id="IPR038765">
    <property type="entry name" value="Papain-like_cys_pep_sf"/>
</dbReference>
<dbReference type="EMBL" id="CAUJNA010003599">
    <property type="protein sequence ID" value="CAJ1405737.1"/>
    <property type="molecule type" value="Genomic_DNA"/>
</dbReference>
<dbReference type="Pfam" id="PF01535">
    <property type="entry name" value="PPR"/>
    <property type="match status" value="1"/>
</dbReference>
<feature type="active site" evidence="5 6">
    <location>
        <position position="1576"/>
    </location>
</feature>
<evidence type="ECO:0000256" key="8">
    <source>
        <dbReference type="SAM" id="MobiDB-lite"/>
    </source>
</evidence>
<dbReference type="PRINTS" id="PR00704">
    <property type="entry name" value="CALPAIN"/>
</dbReference>
<dbReference type="CDD" id="cd00051">
    <property type="entry name" value="EFh"/>
    <property type="match status" value="1"/>
</dbReference>
<dbReference type="InterPro" id="IPR011990">
    <property type="entry name" value="TPR-like_helical_dom_sf"/>
</dbReference>
<name>A0AA36JGE1_9DINO</name>
<proteinExistence type="inferred from homology"/>
<evidence type="ECO:0000256" key="4">
    <source>
        <dbReference type="ARBA" id="ARBA00022837"/>
    </source>
</evidence>
<keyword evidence="4" id="KW-0106">Calcium</keyword>
<dbReference type="InterPro" id="IPR018247">
    <property type="entry name" value="EF_Hand_1_Ca_BS"/>
</dbReference>
<dbReference type="PANTHER" id="PTHR47447:SF17">
    <property type="entry name" value="OS12G0638900 PROTEIN"/>
    <property type="match status" value="1"/>
</dbReference>
<dbReference type="Pfam" id="PF22784">
    <property type="entry name" value="PTP-SAK"/>
    <property type="match status" value="1"/>
</dbReference>
<sequence>MSVARRLHKDPASLEFFHCPMPDGGTTSAEELNKAVATIVDRLLAGRTVYVHCWGGHGRTGTVIAAFLVTCYGLSRQQAEDFYNAGEQARLPFCLEVGHLSQMLRLTLGPLPAGVAAHVLDFAETEVLFSARGLSRHFKAACDGACGLPRLRQLLARARHLVEVTPHWRPDSAEAGLFHSHFEGNGLAFCHKSVALLGALSQLRALENLQRAHFQWHCIDTPQKVDRYLDAEDAKKGLREAAKLGQAEVAAGLLTGCVQRKVQLDQAAWTAGLSACKKAAAWQTASLILSQDVRFDVVSLGAAISCFGAASQWQRAIAALRIQTNQLQSSVISFNAAITACEKGSQWLVAAQVLQGIKEQHLLPDCISYSGMISACQKNSLWDQAIDCLQLMRSAAVPPDRIALNSAMSACAKAGLWENAISLLGEMEQDDLQPDLITCSALTTACEKASKWDLALATVQMMPSLNLQPSTVTCSSLISACGRGGQWPLALSVLHGMMESSISLNQVSLGAAITACSLGNEWQRCLALLQGMPSWRLKSNEVTYNSAITALETSQRWDIACYLLGQMGGTCSRTSYHALMSVLGAASCWQRAVLLLPRAEASPGEASPWAAAIAACGSGEQWAFAVFLLKQMPKVGRLGGAFQAGMAACQDRWQLVLQILDMVAVDGTWSPDAGHFQTAITACSAQWEWVLHLLAKASDSGTSLGVAAFQRALAAFRVAGVWQIALGCLTCCPEPDASILATLVATVGDVSQWQVALTLLLHENCDGAAANAAITACERASAWSEALKIFWDMPRLRLQRDATSLGAAVGASPWPLALELLDFAENDDSLRPTAESYNAAINACSSEGLWQASLSLLVGMERAEIRPDDITCGAVVSSCEPEGQWELALHLLWRQSEFSSTQCFDIMNRLLVTCTKWEHSLSLFASMLKQRLLANGMHAASTCSLLQKTSPQKAAEFLDDCLDLWKSEDHEILRYDLLALQRPQAGCNVRVLAARPGMVAVSKPPQRTTKAVIDHLGDCMRALRQPALFTSVSRLDFQTSGVLVVAFGGISSVAVNWLQAQFALRRVRKRYLCLVQGPPLGELGTRGEICKPLLKPHQSLVGDLTYSGATWAPRLFLHCHRMEMQDLNREAFVVEEALPPDLKRLQELFEKYDTSGDGVMSEDEMVGLLSNLLDIPTGRCRDWFHKADGNRDGVVQVHEFIAWLTDNPPFSRVFENEKDGKKTVDVTIVNPSGAVGQVLTLTVKNHENVGFPKGNPIELRVKPGETITETLLMVESEPFKYHYATSWRADWAGVQDDPNAFVDPDFPHDASSIVDPERPSLDLGATERWMRARMLGDPGEALLFDKVKPQDIKQGAVGDCWLVCALGAMAAHPEKLKSLFHTKHITEDGKYLIWLYDVYEKKWTQVEVDEFLPCMIQNGRPTPSFARPLGNELWVLLLEKALAKFCGSYGKLHSGYSSWAFQVLTGKADYIAFLKEKSGWRKCKPQKMSKEDARNPRFFKMKYAGWGSHSKADLFKFLKSHVEDKHVLQCSISKQGAAAEARLSNGLLCHHAYALLKVMTEKLDDGSDVHLVQVSNPHHTGEWKGDWSDYNIFKKGLNSDKWAENPQLTRRLAVTRCDEGTFFMSFDDWEANFSKVVLCPVGKPIDPEKDDTGEDAEDDEQPQGFFASLFGW</sequence>
<dbReference type="InterPro" id="IPR016130">
    <property type="entry name" value="Tyr_Pase_AS"/>
</dbReference>
<dbReference type="InterPro" id="IPR001300">
    <property type="entry name" value="Peptidase_C2_calpain_cat"/>
</dbReference>
<dbReference type="GO" id="GO:0004198">
    <property type="term" value="F:calcium-dependent cysteine-type endopeptidase activity"/>
    <property type="evidence" value="ECO:0007669"/>
    <property type="project" value="InterPro"/>
</dbReference>
<dbReference type="NCBIfam" id="TIGR00756">
    <property type="entry name" value="PPR"/>
    <property type="match status" value="4"/>
</dbReference>
<dbReference type="Pfam" id="PF13499">
    <property type="entry name" value="EF-hand_7"/>
    <property type="match status" value="1"/>
</dbReference>
<reference evidence="12" key="1">
    <citation type="submission" date="2023-08" db="EMBL/GenBank/DDBJ databases">
        <authorList>
            <person name="Chen Y."/>
            <person name="Shah S."/>
            <person name="Dougan E. K."/>
            <person name="Thang M."/>
            <person name="Chan C."/>
        </authorList>
    </citation>
    <scope>NUCLEOTIDE SEQUENCE</scope>
</reference>
<evidence type="ECO:0000313" key="12">
    <source>
        <dbReference type="EMBL" id="CAJ1405737.1"/>
    </source>
</evidence>
<dbReference type="SUPFAM" id="SSF52799">
    <property type="entry name" value="(Phosphotyrosine protein) phosphatases II"/>
    <property type="match status" value="1"/>
</dbReference>
<evidence type="ECO:0000256" key="1">
    <source>
        <dbReference type="ARBA" id="ARBA00007623"/>
    </source>
</evidence>
<dbReference type="InterPro" id="IPR029021">
    <property type="entry name" value="Prot-tyrosine_phosphatase-like"/>
</dbReference>
<evidence type="ECO:0000256" key="3">
    <source>
        <dbReference type="ARBA" id="ARBA00022801"/>
    </source>
</evidence>
<keyword evidence="6" id="KW-0788">Thiol protease</keyword>
<dbReference type="Gene3D" id="1.10.238.10">
    <property type="entry name" value="EF-hand"/>
    <property type="match status" value="1"/>
</dbReference>
<dbReference type="InterPro" id="IPR057023">
    <property type="entry name" value="PTP-SAK"/>
</dbReference>
<dbReference type="Pfam" id="PF00648">
    <property type="entry name" value="Peptidase_C2"/>
    <property type="match status" value="1"/>
</dbReference>
<evidence type="ECO:0000256" key="5">
    <source>
        <dbReference type="PIRSR" id="PIRSR622684-1"/>
    </source>
</evidence>
<dbReference type="PANTHER" id="PTHR47447">
    <property type="entry name" value="OS03G0856100 PROTEIN"/>
    <property type="match status" value="1"/>
</dbReference>
<dbReference type="PROSITE" id="PS50203">
    <property type="entry name" value="CALPAIN_CAT"/>
    <property type="match status" value="1"/>
</dbReference>
<dbReference type="InterPro" id="IPR006145">
    <property type="entry name" value="PsdUridine_synth_RsuA/RluA"/>
</dbReference>
<dbReference type="GO" id="GO:0016791">
    <property type="term" value="F:phosphatase activity"/>
    <property type="evidence" value="ECO:0007669"/>
    <property type="project" value="UniProtKB-ARBA"/>
</dbReference>
<evidence type="ECO:0008006" key="14">
    <source>
        <dbReference type="Google" id="ProtNLM"/>
    </source>
</evidence>
<evidence type="ECO:0000259" key="9">
    <source>
        <dbReference type="PROSITE" id="PS50056"/>
    </source>
</evidence>
<comment type="caution">
    <text evidence="12">The sequence shown here is derived from an EMBL/GenBank/DDBJ whole genome shotgun (WGS) entry which is preliminary data.</text>
</comment>
<dbReference type="PROSITE" id="PS00383">
    <property type="entry name" value="TYR_PHOSPHATASE_1"/>
    <property type="match status" value="1"/>
</dbReference>
<dbReference type="GO" id="GO:0003723">
    <property type="term" value="F:RNA binding"/>
    <property type="evidence" value="ECO:0007669"/>
    <property type="project" value="InterPro"/>
</dbReference>
<dbReference type="SUPFAM" id="SSF54001">
    <property type="entry name" value="Cysteine proteinases"/>
    <property type="match status" value="1"/>
</dbReference>
<evidence type="ECO:0000259" key="10">
    <source>
        <dbReference type="PROSITE" id="PS50203"/>
    </source>
</evidence>
<dbReference type="Pfam" id="PF00849">
    <property type="entry name" value="PseudoU_synth_2"/>
    <property type="match status" value="1"/>
</dbReference>
<dbReference type="Gene3D" id="3.90.190.10">
    <property type="entry name" value="Protein tyrosine phosphatase superfamily"/>
    <property type="match status" value="1"/>
</dbReference>
<keyword evidence="6" id="KW-0645">Protease</keyword>
<feature type="repeat" description="PPR" evidence="7">
    <location>
        <begin position="365"/>
        <end position="399"/>
    </location>
</feature>
<feature type="domain" description="Calpain catalytic" evidence="10">
    <location>
        <begin position="1300"/>
        <end position="1642"/>
    </location>
</feature>
<dbReference type="Pfam" id="PF13812">
    <property type="entry name" value="PPR_3"/>
    <property type="match status" value="2"/>
</dbReference>
<dbReference type="Proteomes" id="UP001178507">
    <property type="component" value="Unassembled WGS sequence"/>
</dbReference>
<keyword evidence="13" id="KW-1185">Reference proteome</keyword>
<dbReference type="PROSITE" id="PS00139">
    <property type="entry name" value="THIOL_PROTEASE_CYS"/>
    <property type="match status" value="1"/>
</dbReference>
<dbReference type="InterPro" id="IPR022684">
    <property type="entry name" value="Calpain_cysteine_protease"/>
</dbReference>
<dbReference type="InterPro" id="IPR020103">
    <property type="entry name" value="PsdUridine_synth_cat_dom_sf"/>
</dbReference>
<dbReference type="Gene3D" id="3.30.2350.10">
    <property type="entry name" value="Pseudouridine synthase"/>
    <property type="match status" value="1"/>
</dbReference>
<feature type="compositionally biased region" description="Acidic residues" evidence="8">
    <location>
        <begin position="1648"/>
        <end position="1661"/>
    </location>
</feature>
<feature type="repeat" description="PPR" evidence="7">
    <location>
        <begin position="833"/>
        <end position="867"/>
    </location>
</feature>
<dbReference type="PROSITE" id="PS50056">
    <property type="entry name" value="TYR_PHOSPHATASE_2"/>
    <property type="match status" value="1"/>
</dbReference>
<dbReference type="InterPro" id="IPR002048">
    <property type="entry name" value="EF_hand_dom"/>
</dbReference>
<feature type="region of interest" description="Disordered" evidence="8">
    <location>
        <begin position="1644"/>
        <end position="1663"/>
    </location>
</feature>
<dbReference type="InterPro" id="IPR000387">
    <property type="entry name" value="Tyr_Pase_dom"/>
</dbReference>
<dbReference type="SUPFAM" id="SSF55120">
    <property type="entry name" value="Pseudouridine synthase"/>
    <property type="match status" value="1"/>
</dbReference>
<feature type="repeat" description="PPR" evidence="7">
    <location>
        <begin position="435"/>
        <end position="469"/>
    </location>
</feature>
<dbReference type="GO" id="GO:0001522">
    <property type="term" value="P:pseudouridine synthesis"/>
    <property type="evidence" value="ECO:0007669"/>
    <property type="project" value="InterPro"/>
</dbReference>
<evidence type="ECO:0000256" key="7">
    <source>
        <dbReference type="PROSITE-ProRule" id="PRU00708"/>
    </source>
</evidence>
<dbReference type="Gene3D" id="3.90.70.10">
    <property type="entry name" value="Cysteine proteinases"/>
    <property type="match status" value="1"/>
</dbReference>
<feature type="active site" evidence="5 6">
    <location>
        <position position="1551"/>
    </location>
</feature>
<dbReference type="InterPro" id="IPR011992">
    <property type="entry name" value="EF-hand-dom_pair"/>
</dbReference>
<evidence type="ECO:0000259" key="11">
    <source>
        <dbReference type="PROSITE" id="PS50222"/>
    </source>
</evidence>
<dbReference type="GO" id="GO:0005509">
    <property type="term" value="F:calcium ion binding"/>
    <property type="evidence" value="ECO:0007669"/>
    <property type="project" value="InterPro"/>
</dbReference>
<evidence type="ECO:0000313" key="13">
    <source>
        <dbReference type="Proteomes" id="UP001178507"/>
    </source>
</evidence>
<feature type="repeat" description="PPR" evidence="7">
    <location>
        <begin position="470"/>
        <end position="504"/>
    </location>
</feature>
<accession>A0AA36JGE1</accession>
<dbReference type="InterPro" id="IPR000169">
    <property type="entry name" value="Pept_cys_AS"/>
</dbReference>
<comment type="similarity">
    <text evidence="1">Belongs to the peptidase C2 family.</text>
</comment>